<comment type="catalytic activity">
    <reaction evidence="13">
        <text>ATP + H2O + cellular proteinSide 1 = ADP + phosphate + cellular proteinSide 2.</text>
        <dbReference type="EC" id="7.4.2.8"/>
    </reaction>
</comment>
<dbReference type="PROSITE" id="PS51192">
    <property type="entry name" value="HELICASE_ATP_BIND_1"/>
    <property type="match status" value="1"/>
</dbReference>
<dbReference type="EC" id="7.4.2.8" evidence="13"/>
<dbReference type="InterPro" id="IPR014018">
    <property type="entry name" value="SecA_motor_DEAD"/>
</dbReference>
<evidence type="ECO:0000256" key="2">
    <source>
        <dbReference type="ARBA" id="ARBA00007650"/>
    </source>
</evidence>
<evidence type="ECO:0000256" key="1">
    <source>
        <dbReference type="ARBA" id="ARBA00004496"/>
    </source>
</evidence>
<dbReference type="SUPFAM" id="SSF52540">
    <property type="entry name" value="P-loop containing nucleoside triphosphate hydrolases"/>
    <property type="match status" value="2"/>
</dbReference>
<feature type="compositionally biased region" description="Basic and acidic residues" evidence="14">
    <location>
        <begin position="712"/>
        <end position="721"/>
    </location>
</feature>
<dbReference type="Pfam" id="PF07516">
    <property type="entry name" value="SecA_SW"/>
    <property type="match status" value="1"/>
</dbReference>
<dbReference type="GO" id="GO:0065002">
    <property type="term" value="P:intracellular protein transmembrane transport"/>
    <property type="evidence" value="ECO:0007669"/>
    <property type="project" value="UniProtKB-UniRule"/>
</dbReference>
<keyword evidence="6" id="KW-0997">Cell inner membrane</keyword>
<evidence type="ECO:0000256" key="3">
    <source>
        <dbReference type="ARBA" id="ARBA00022448"/>
    </source>
</evidence>
<keyword evidence="4 13" id="KW-1003">Cell membrane</keyword>
<dbReference type="Gene3D" id="3.90.1440.10">
    <property type="entry name" value="SecA, preprotein cross-linking domain"/>
    <property type="match status" value="1"/>
</dbReference>
<keyword evidence="11 13" id="KW-0811">Translocation</keyword>
<evidence type="ECO:0000256" key="12">
    <source>
        <dbReference type="ARBA" id="ARBA00023136"/>
    </source>
</evidence>
<dbReference type="NCBIfam" id="NF009536">
    <property type="entry name" value="PRK12901.1"/>
    <property type="match status" value="1"/>
</dbReference>
<dbReference type="Pfam" id="PF21090">
    <property type="entry name" value="P-loop_SecA"/>
    <property type="match status" value="2"/>
</dbReference>
<dbReference type="InterPro" id="IPR011130">
    <property type="entry name" value="SecA_preprotein_X-link_dom"/>
</dbReference>
<dbReference type="InterPro" id="IPR044722">
    <property type="entry name" value="SecA_SF2_C"/>
</dbReference>
<dbReference type="CDD" id="cd17928">
    <property type="entry name" value="DEXDc_SecA"/>
    <property type="match status" value="1"/>
</dbReference>
<comment type="similarity">
    <text evidence="2 13">Belongs to the SecA family.</text>
</comment>
<keyword evidence="8 13" id="KW-0067">ATP-binding</keyword>
<dbReference type="GO" id="GO:0017038">
    <property type="term" value="P:protein import"/>
    <property type="evidence" value="ECO:0007669"/>
    <property type="project" value="InterPro"/>
</dbReference>
<feature type="domain" description="Helicase C-terminal" evidence="16">
    <location>
        <begin position="609"/>
        <end position="785"/>
    </location>
</feature>
<keyword evidence="5 13" id="KW-0963">Cytoplasm</keyword>
<dbReference type="CDD" id="cd18803">
    <property type="entry name" value="SF2_C_secA"/>
    <property type="match status" value="1"/>
</dbReference>
<feature type="compositionally biased region" description="Low complexity" evidence="14">
    <location>
        <begin position="1021"/>
        <end position="1030"/>
    </location>
</feature>
<evidence type="ECO:0000313" key="18">
    <source>
        <dbReference type="EMBL" id="MBB5284768.1"/>
    </source>
</evidence>
<dbReference type="GO" id="GO:0031522">
    <property type="term" value="C:cell envelope Sec protein transport complex"/>
    <property type="evidence" value="ECO:0007669"/>
    <property type="project" value="TreeGrafter"/>
</dbReference>
<feature type="binding site" evidence="13">
    <location>
        <position position="174"/>
    </location>
    <ligand>
        <name>ATP</name>
        <dbReference type="ChEBI" id="CHEBI:30616"/>
    </ligand>
</feature>
<dbReference type="Pfam" id="PF01043">
    <property type="entry name" value="SecA_PP_bind"/>
    <property type="match status" value="1"/>
</dbReference>
<evidence type="ECO:0000259" key="16">
    <source>
        <dbReference type="PROSITE" id="PS51194"/>
    </source>
</evidence>
<accession>A0A840TX28</accession>
<evidence type="ECO:0000256" key="13">
    <source>
        <dbReference type="HAMAP-Rule" id="MF_01382"/>
    </source>
</evidence>
<dbReference type="SUPFAM" id="SSF81767">
    <property type="entry name" value="Pre-protein crosslinking domain of SecA"/>
    <property type="match status" value="1"/>
</dbReference>
<feature type="binding site" evidence="13">
    <location>
        <begin position="192"/>
        <end position="196"/>
    </location>
    <ligand>
        <name>ATP</name>
        <dbReference type="ChEBI" id="CHEBI:30616"/>
    </ligand>
</feature>
<dbReference type="InterPro" id="IPR020937">
    <property type="entry name" value="SecA_CS"/>
</dbReference>
<dbReference type="GO" id="GO:0005829">
    <property type="term" value="C:cytosol"/>
    <property type="evidence" value="ECO:0007669"/>
    <property type="project" value="TreeGrafter"/>
</dbReference>
<proteinExistence type="inferred from homology"/>
<evidence type="ECO:0000256" key="11">
    <source>
        <dbReference type="ARBA" id="ARBA00023010"/>
    </source>
</evidence>
<evidence type="ECO:0000256" key="5">
    <source>
        <dbReference type="ARBA" id="ARBA00022490"/>
    </source>
</evidence>
<comment type="function">
    <text evidence="13">Part of the Sec protein translocase complex. Interacts with the SecYEG preprotein conducting channel. Has a central role in coupling the hydrolysis of ATP to the transfer of proteins into and across the cell membrane, serving as an ATP-driven molecular motor driving the stepwise translocation of polypeptide chains across the membrane.</text>
</comment>
<dbReference type="RefSeq" id="WP_184174729.1">
    <property type="nucleotide sequence ID" value="NZ_JACHGF010000004.1"/>
</dbReference>
<keyword evidence="9 13" id="KW-0653">Protein transport</keyword>
<protein>
    <recommendedName>
        <fullName evidence="13">Protein translocase subunit SecA</fullName>
        <ecNumber evidence="13">7.4.2.8</ecNumber>
    </recommendedName>
</protein>
<keyword evidence="10 13" id="KW-1278">Translocase</keyword>
<comment type="subunit">
    <text evidence="13">Monomer and homodimer. Part of the essential Sec protein translocation apparatus which comprises SecA, SecYEG and auxiliary proteins SecDF. Other proteins may also be involved.</text>
</comment>
<evidence type="ECO:0000256" key="10">
    <source>
        <dbReference type="ARBA" id="ARBA00022967"/>
    </source>
</evidence>
<evidence type="ECO:0000259" key="15">
    <source>
        <dbReference type="PROSITE" id="PS51192"/>
    </source>
</evidence>
<dbReference type="PROSITE" id="PS01312">
    <property type="entry name" value="SECA"/>
    <property type="match status" value="1"/>
</dbReference>
<dbReference type="Gene3D" id="3.40.50.300">
    <property type="entry name" value="P-loop containing nucleotide triphosphate hydrolases"/>
    <property type="match status" value="2"/>
</dbReference>
<evidence type="ECO:0000256" key="6">
    <source>
        <dbReference type="ARBA" id="ARBA00022519"/>
    </source>
</evidence>
<sequence>MIKLFAKLFGTKSERDLKELLPYVGKVNAEYELLASLTHDELRAKSDELRAHIAKELSPIDEKIKQLHQQAEDEADVDAKETIFKQIDTLEEDRNKELEKVLLDILPVAFAVVKETARRFKENESLEVTATYFDREIATRKSNVTLNGNKAFWSNTWNVIGNPVKWEMVHYDVQLIGGVVLHQGKIAEMATGEGKTLVATLPAFLNALAGRGVHIVTVNDYLAKRDAEWNAPLFEFHGLSVDCIDLHQPNTTARRNAYKADLTYGTNNEFGFDYLRDNMSRGVEELVQRKHHFAMVDEVDSVLIDDARTPLIISGPVPRGDEQDFLELKPRVSRIVEAQKKLAMDLLNDAKRKIAAGNKKEGGLALFRVFRGMPKYKPLIKFLSESGMKALMQETESIYLAENQKLMPEADAPLYFTIDERHNSIELTEKGIDFLTGESEETNFFILPDIAIDLNAIEKDTSLNEQERILKKEALIRDYSVKTARIHTVNQLLKAYTLFEKDVEYVLMDGKVKIVDEQTGRIMDGRRYSDGLHQAIEAKENVKVEDATQTYATVTLQNYFRMYHKLAGMTGTAETEAGEFWQIYKLDVVSIPTNVAISRRDEEDKVYRSVREKYNAVADEIVDLVQKGRPVLVGTTSVENSEIISRMLTLRKIPHQVLNAKQHQREAEVVAEAGKPGTVTIATNMAGRGTDIKLTPDSKAAGGLAIVGTERHESRRVDRQLRGRAGRQGDPGSTQFFVSLEDSLMRLFGSDRMAKVMDRMGLEEGEVIQHSMITKSIERAQKKVEENNFGIRKRLLEYDDVMNYQRDAIYRRRRNALFGDRLAVDIANNLYDVCEEITANTSGSYDELELATLTTLGMEVPFSTDEYGRLKDTERAQRLYTAAEKHYQAKNAAIAQKALPILKSIYTERGATITEIMIPFSDGLRQAGVVVNLKKAIDTEGREIIREMEKAIVLSLIDQEWKEHLREMDDLKQSVQNAVFEQKDPLLIYKFESVELFKRFLSKVNFDMIAFLMKADIPQEQAAPEQVQPPVRRREPAPVLQTNREEDYAAENGAGPDEYARQMESTVRKEPVRAIKIADRNQKVTVQYRDGRVLRDVKFKKVEQDVESGQCVVIE</sequence>
<dbReference type="InterPro" id="IPR027417">
    <property type="entry name" value="P-loop_NTPase"/>
</dbReference>
<dbReference type="Proteomes" id="UP000557307">
    <property type="component" value="Unassembled WGS sequence"/>
</dbReference>
<evidence type="ECO:0000256" key="7">
    <source>
        <dbReference type="ARBA" id="ARBA00022741"/>
    </source>
</evidence>
<evidence type="ECO:0000256" key="14">
    <source>
        <dbReference type="SAM" id="MobiDB-lite"/>
    </source>
</evidence>
<dbReference type="AlphaFoldDB" id="A0A840TX28"/>
<dbReference type="HAMAP" id="MF_01382">
    <property type="entry name" value="SecA"/>
    <property type="match status" value="1"/>
</dbReference>
<dbReference type="PROSITE" id="PS51194">
    <property type="entry name" value="HELICASE_CTER"/>
    <property type="match status" value="1"/>
</dbReference>
<dbReference type="InterPro" id="IPR036266">
    <property type="entry name" value="SecA_Wing/Scaffold_sf"/>
</dbReference>
<reference evidence="18 19" key="1">
    <citation type="submission" date="2020-08" db="EMBL/GenBank/DDBJ databases">
        <title>Genomic Encyclopedia of Type Strains, Phase IV (KMG-IV): sequencing the most valuable type-strain genomes for metagenomic binning, comparative biology and taxonomic classification.</title>
        <authorList>
            <person name="Goeker M."/>
        </authorList>
    </citation>
    <scope>NUCLEOTIDE SEQUENCE [LARGE SCALE GENOMIC DNA]</scope>
    <source>
        <strain evidence="18 19">DSM 105074</strain>
    </source>
</reference>
<dbReference type="InterPro" id="IPR001650">
    <property type="entry name" value="Helicase_C-like"/>
</dbReference>
<dbReference type="Pfam" id="PF07517">
    <property type="entry name" value="SecA_DEAD"/>
    <property type="match status" value="1"/>
</dbReference>
<gene>
    <name evidence="13" type="primary">secA</name>
    <name evidence="18" type="ORF">HNQ92_002916</name>
</gene>
<evidence type="ECO:0000259" key="17">
    <source>
        <dbReference type="PROSITE" id="PS51196"/>
    </source>
</evidence>
<dbReference type="GO" id="GO:0043952">
    <property type="term" value="P:protein transport by the Sec complex"/>
    <property type="evidence" value="ECO:0007669"/>
    <property type="project" value="TreeGrafter"/>
</dbReference>
<dbReference type="GO" id="GO:0005886">
    <property type="term" value="C:plasma membrane"/>
    <property type="evidence" value="ECO:0007669"/>
    <property type="project" value="UniProtKB-SubCell"/>
</dbReference>
<keyword evidence="12 13" id="KW-0472">Membrane</keyword>
<keyword evidence="3 13" id="KW-0813">Transport</keyword>
<evidence type="ECO:0000313" key="19">
    <source>
        <dbReference type="Proteomes" id="UP000557307"/>
    </source>
</evidence>
<name>A0A840TX28_9BACT</name>
<keyword evidence="19" id="KW-1185">Reference proteome</keyword>
<feature type="domain" description="Helicase ATP-binding" evidence="15">
    <location>
        <begin position="176"/>
        <end position="335"/>
    </location>
</feature>
<dbReference type="EMBL" id="JACHGF010000004">
    <property type="protein sequence ID" value="MBB5284768.1"/>
    <property type="molecule type" value="Genomic_DNA"/>
</dbReference>
<dbReference type="InterPro" id="IPR036670">
    <property type="entry name" value="SecA_X-link_sf"/>
</dbReference>
<dbReference type="InterPro" id="IPR000185">
    <property type="entry name" value="SecA"/>
</dbReference>
<dbReference type="InterPro" id="IPR014001">
    <property type="entry name" value="Helicase_ATP-bd"/>
</dbReference>
<feature type="binding site" evidence="13">
    <location>
        <position position="691"/>
    </location>
    <ligand>
        <name>ATP</name>
        <dbReference type="ChEBI" id="CHEBI:30616"/>
    </ligand>
</feature>
<dbReference type="PANTHER" id="PTHR30612">
    <property type="entry name" value="SECA INNER MEMBRANE COMPONENT OF SEC PROTEIN SECRETION SYSTEM"/>
    <property type="match status" value="1"/>
</dbReference>
<dbReference type="PANTHER" id="PTHR30612:SF0">
    <property type="entry name" value="CHLOROPLAST PROTEIN-TRANSPORTING ATPASE"/>
    <property type="match status" value="1"/>
</dbReference>
<organism evidence="18 19">
    <name type="scientific">Rhabdobacter roseus</name>
    <dbReference type="NCBI Taxonomy" id="1655419"/>
    <lineage>
        <taxon>Bacteria</taxon>
        <taxon>Pseudomonadati</taxon>
        <taxon>Bacteroidota</taxon>
        <taxon>Cytophagia</taxon>
        <taxon>Cytophagales</taxon>
        <taxon>Cytophagaceae</taxon>
        <taxon>Rhabdobacter</taxon>
    </lineage>
</organism>
<dbReference type="SMART" id="SM00958">
    <property type="entry name" value="SecA_PP_bind"/>
    <property type="match status" value="1"/>
</dbReference>
<feature type="domain" description="SecA family profile" evidence="17">
    <location>
        <begin position="2"/>
        <end position="769"/>
    </location>
</feature>
<evidence type="ECO:0000256" key="8">
    <source>
        <dbReference type="ARBA" id="ARBA00022840"/>
    </source>
</evidence>
<dbReference type="PRINTS" id="PR00906">
    <property type="entry name" value="SECA"/>
</dbReference>
<dbReference type="InterPro" id="IPR011115">
    <property type="entry name" value="SecA_DEAD"/>
</dbReference>
<dbReference type="GO" id="GO:0006605">
    <property type="term" value="P:protein targeting"/>
    <property type="evidence" value="ECO:0007669"/>
    <property type="project" value="UniProtKB-UniRule"/>
</dbReference>
<dbReference type="FunFam" id="3.40.50.300:FF:000246">
    <property type="entry name" value="Preprotein translocase subunit SecA"/>
    <property type="match status" value="1"/>
</dbReference>
<evidence type="ECO:0000256" key="4">
    <source>
        <dbReference type="ARBA" id="ARBA00022475"/>
    </source>
</evidence>
<keyword evidence="7 13" id="KW-0547">Nucleotide-binding</keyword>
<dbReference type="FunFam" id="3.40.50.300:FF:000694">
    <property type="entry name" value="Preprotein translocase subunit SecA"/>
    <property type="match status" value="1"/>
</dbReference>
<feature type="region of interest" description="Disordered" evidence="14">
    <location>
        <begin position="712"/>
        <end position="732"/>
    </location>
</feature>
<dbReference type="GO" id="GO:0008564">
    <property type="term" value="F:protein-exporting ATPase activity"/>
    <property type="evidence" value="ECO:0007669"/>
    <property type="project" value="UniProtKB-EC"/>
</dbReference>
<dbReference type="PROSITE" id="PS51196">
    <property type="entry name" value="SECA_MOTOR_DEAD"/>
    <property type="match status" value="1"/>
</dbReference>
<dbReference type="InterPro" id="IPR011116">
    <property type="entry name" value="SecA_Wing/Scaffold"/>
</dbReference>
<comment type="caution">
    <text evidence="18">The sequence shown here is derived from an EMBL/GenBank/DDBJ whole genome shotgun (WGS) entry which is preliminary data.</text>
</comment>
<comment type="subcellular location">
    <subcellularLocation>
        <location evidence="13">Cell membrane</location>
        <topology evidence="13">Peripheral membrane protein</topology>
        <orientation evidence="13">Cytoplasmic side</orientation>
    </subcellularLocation>
    <subcellularLocation>
        <location evidence="1 13">Cytoplasm</location>
    </subcellularLocation>
    <text evidence="13">Distribution is 50-50.</text>
</comment>
<dbReference type="Gene3D" id="1.10.3060.10">
    <property type="entry name" value="Helical scaffold and wing domains of SecA"/>
    <property type="match status" value="1"/>
</dbReference>
<dbReference type="GO" id="GO:0005524">
    <property type="term" value="F:ATP binding"/>
    <property type="evidence" value="ECO:0007669"/>
    <property type="project" value="UniProtKB-UniRule"/>
</dbReference>
<dbReference type="SMART" id="SM00957">
    <property type="entry name" value="SecA_DEAD"/>
    <property type="match status" value="1"/>
</dbReference>
<feature type="region of interest" description="Disordered" evidence="14">
    <location>
        <begin position="1021"/>
        <end position="1066"/>
    </location>
</feature>
<dbReference type="SUPFAM" id="SSF81886">
    <property type="entry name" value="Helical scaffold and wing domains of SecA"/>
    <property type="match status" value="1"/>
</dbReference>
<evidence type="ECO:0000256" key="9">
    <source>
        <dbReference type="ARBA" id="ARBA00022927"/>
    </source>
</evidence>